<sequence>MGPPSVPGPAVPGENLLARAILMASSSFSRTCRVLVLRVADGQFVSAAPH</sequence>
<evidence type="ECO:0000313" key="2">
    <source>
        <dbReference type="Proteomes" id="UP000014062"/>
    </source>
</evidence>
<evidence type="ECO:0000313" key="1">
    <source>
        <dbReference type="EMBL" id="EOY49670.1"/>
    </source>
</evidence>
<dbReference type="Proteomes" id="UP000014062">
    <property type="component" value="Chromosome"/>
</dbReference>
<accession>A0A7U9DWA3</accession>
<dbReference type="AlphaFoldDB" id="A0A7U9DWA3"/>
<proteinExistence type="predicted"/>
<reference evidence="2" key="1">
    <citation type="journal article" date="2013" name="Genome Biol. Evol.">
        <title>The genome sequence of Streptomyces lividans 66 reveals a novel tRNA-dependent peptide biosynthetic system within a metal-related genomic island.</title>
        <authorList>
            <person name="Cruz-Morales P."/>
            <person name="Vijgenboom E."/>
            <person name="Iruegas-Bocardo F."/>
            <person name="Girard G."/>
            <person name="Yanez-Guerra L.A."/>
            <person name="Ramos-Aboites H.E."/>
            <person name="Pernodet J.L."/>
            <person name="Anne J."/>
            <person name="van Wezel G.P."/>
            <person name="Barona-Gomez F."/>
        </authorList>
    </citation>
    <scope>NUCLEOTIDE SEQUENCE [LARGE SCALE GENOMIC DNA]</scope>
    <source>
        <strain evidence="2">1326</strain>
    </source>
</reference>
<protein>
    <submittedName>
        <fullName evidence="1">Uncharacterized protein</fullName>
    </submittedName>
</protein>
<organism evidence="1 2">
    <name type="scientific">Streptomyces lividans 1326</name>
    <dbReference type="NCBI Taxonomy" id="1200984"/>
    <lineage>
        <taxon>Bacteria</taxon>
        <taxon>Bacillati</taxon>
        <taxon>Actinomycetota</taxon>
        <taxon>Actinomycetes</taxon>
        <taxon>Kitasatosporales</taxon>
        <taxon>Streptomycetaceae</taxon>
        <taxon>Streptomyces</taxon>
    </lineage>
</organism>
<dbReference type="EMBL" id="CM001889">
    <property type="protein sequence ID" value="EOY49670.1"/>
    <property type="molecule type" value="Genomic_DNA"/>
</dbReference>
<name>A0A7U9DWA3_STRLI</name>
<gene>
    <name evidence="1" type="ORF">SLI_4962</name>
</gene>